<reference evidence="3" key="2">
    <citation type="submission" date="2020-05" db="EMBL/GenBank/DDBJ databases">
        <authorList>
            <person name="Kim H.-S."/>
            <person name="Proctor R.H."/>
            <person name="Brown D.W."/>
        </authorList>
    </citation>
    <scope>NUCLEOTIDE SEQUENCE</scope>
    <source>
        <strain evidence="3">NRRL 22465</strain>
    </source>
</reference>
<gene>
    <name evidence="3" type="ORF">FZEAL_488</name>
</gene>
<dbReference type="Proteomes" id="UP000635477">
    <property type="component" value="Unassembled WGS sequence"/>
</dbReference>
<dbReference type="PANTHER" id="PTHR39466:SF1">
    <property type="entry name" value="RGS DOMAIN-CONTAINING PROTEIN"/>
    <property type="match status" value="1"/>
</dbReference>
<protein>
    <recommendedName>
        <fullName evidence="5">Regulator of G protein signaling superfamily</fullName>
    </recommendedName>
</protein>
<feature type="transmembrane region" description="Helical" evidence="2">
    <location>
        <begin position="289"/>
        <end position="311"/>
    </location>
</feature>
<dbReference type="InterPro" id="IPR044926">
    <property type="entry name" value="RGS_subdomain_2"/>
</dbReference>
<dbReference type="SUPFAM" id="SSF48097">
    <property type="entry name" value="Regulator of G-protein signaling, RGS"/>
    <property type="match status" value="1"/>
</dbReference>
<evidence type="ECO:0000256" key="2">
    <source>
        <dbReference type="SAM" id="Phobius"/>
    </source>
</evidence>
<keyword evidence="2" id="KW-1133">Transmembrane helix</keyword>
<feature type="transmembrane region" description="Helical" evidence="2">
    <location>
        <begin position="418"/>
        <end position="440"/>
    </location>
</feature>
<keyword evidence="4" id="KW-1185">Reference proteome</keyword>
<keyword evidence="2" id="KW-0472">Membrane</keyword>
<dbReference type="EMBL" id="JABEYC010000026">
    <property type="protein sequence ID" value="KAF4984276.1"/>
    <property type="molecule type" value="Genomic_DNA"/>
</dbReference>
<evidence type="ECO:0008006" key="5">
    <source>
        <dbReference type="Google" id="ProtNLM"/>
    </source>
</evidence>
<evidence type="ECO:0000313" key="4">
    <source>
        <dbReference type="Proteomes" id="UP000635477"/>
    </source>
</evidence>
<accession>A0A8H4UV83</accession>
<proteinExistence type="predicted"/>
<dbReference type="InterPro" id="IPR036305">
    <property type="entry name" value="RGS_sf"/>
</dbReference>
<dbReference type="AlphaFoldDB" id="A0A8H4UV83"/>
<dbReference type="Gene3D" id="1.10.167.10">
    <property type="entry name" value="Regulator of G-protein Signalling 4, domain 2"/>
    <property type="match status" value="1"/>
</dbReference>
<name>A0A8H4UV83_9HYPO</name>
<feature type="transmembrane region" description="Helical" evidence="2">
    <location>
        <begin position="323"/>
        <end position="347"/>
    </location>
</feature>
<comment type="caution">
    <text evidence="3">The sequence shown here is derived from an EMBL/GenBank/DDBJ whole genome shotgun (WGS) entry which is preliminary data.</text>
</comment>
<evidence type="ECO:0000313" key="3">
    <source>
        <dbReference type="EMBL" id="KAF4984276.1"/>
    </source>
</evidence>
<keyword evidence="2" id="KW-0812">Transmembrane</keyword>
<evidence type="ECO:0000256" key="1">
    <source>
        <dbReference type="SAM" id="MobiDB-lite"/>
    </source>
</evidence>
<feature type="region of interest" description="Disordered" evidence="1">
    <location>
        <begin position="19"/>
        <end position="47"/>
    </location>
</feature>
<reference evidence="3" key="1">
    <citation type="journal article" date="2020" name="BMC Genomics">
        <title>Correction to: Identification and distribution of gene clusters required for synthesis of sphingolipid metabolism inhibitors in diverse species of the filamentous fungus Fusarium.</title>
        <authorList>
            <person name="Kim H.S."/>
            <person name="Lohmar J.M."/>
            <person name="Busman M."/>
            <person name="Brown D.W."/>
            <person name="Naumann T.A."/>
            <person name="Divon H.H."/>
            <person name="Lysoe E."/>
            <person name="Uhlig S."/>
            <person name="Proctor R.H."/>
        </authorList>
    </citation>
    <scope>NUCLEOTIDE SEQUENCE</scope>
    <source>
        <strain evidence="3">NRRL 22465</strain>
    </source>
</reference>
<organism evidence="3 4">
    <name type="scientific">Fusarium zealandicum</name>
    <dbReference type="NCBI Taxonomy" id="1053134"/>
    <lineage>
        <taxon>Eukaryota</taxon>
        <taxon>Fungi</taxon>
        <taxon>Dikarya</taxon>
        <taxon>Ascomycota</taxon>
        <taxon>Pezizomycotina</taxon>
        <taxon>Sordariomycetes</taxon>
        <taxon>Hypocreomycetidae</taxon>
        <taxon>Hypocreales</taxon>
        <taxon>Nectriaceae</taxon>
        <taxon>Fusarium</taxon>
        <taxon>Fusarium staphyleae species complex</taxon>
    </lineage>
</organism>
<dbReference type="OrthoDB" id="3232309at2759"/>
<dbReference type="PANTHER" id="PTHR39466">
    <property type="entry name" value="RGS DOMAIN-CONTAINING PROTEIN"/>
    <property type="match status" value="1"/>
</dbReference>
<sequence>MGVLPLTYTRPKYVGHELSWNNRGTSSDSEKADGSIKSGQSGSSGGIPESLAFDNIINSGTCPPMTVRDFMSYLIYVEHAAENLQFYLWFKDYEKRFKTATTVDVTLAPEWTRLMQNDAILKTRKEYIDKTRRESRATSIFQGTDFEKGRGQERVKSCTDPFATPPQSIRGENASICTAANTNQSLDAASYQSHAAAAFQAAGARQPFTVQPFREEINRVIVTYLMDGAPRQLNLASCEQKTVLHALSHTTHPSAFQDLFKTVESSLRHQAHPNFVRWSICNGNPARVLFARCLGVGLIVTGIAIGTILALSSIGRGYRALSGIALILGISMLVAAHKGMCVVLHGMHHRHVRPWELFVDSENVDDMERRSFDSFGSTNSYEDEPWVVKYEKRNVVRKVFDREVWIEEPALRQIQDTIFVQAMLASLLVGGVITAIFVAVPSGNYF</sequence>